<dbReference type="Proteomes" id="UP001317963">
    <property type="component" value="Chromosome"/>
</dbReference>
<dbReference type="RefSeq" id="WP_279242335.1">
    <property type="nucleotide sequence ID" value="NZ_CP036501.1"/>
</dbReference>
<feature type="transmembrane region" description="Helical" evidence="5">
    <location>
        <begin position="12"/>
        <end position="35"/>
    </location>
</feature>
<reference evidence="6 7" key="1">
    <citation type="submission" date="2019-02" db="EMBL/GenBank/DDBJ databases">
        <title>Halieaceae_genomes.</title>
        <authorList>
            <person name="Li S.-H."/>
        </authorList>
    </citation>
    <scope>NUCLEOTIDE SEQUENCE [LARGE SCALE GENOMIC DNA]</scope>
    <source>
        <strain evidence="6 7">JH123</strain>
    </source>
</reference>
<dbReference type="EMBL" id="CP036501">
    <property type="protein sequence ID" value="UZP73540.1"/>
    <property type="molecule type" value="Genomic_DNA"/>
</dbReference>
<evidence type="ECO:0000256" key="3">
    <source>
        <dbReference type="ARBA" id="ARBA00022989"/>
    </source>
</evidence>
<feature type="transmembrane region" description="Helical" evidence="5">
    <location>
        <begin position="41"/>
        <end position="63"/>
    </location>
</feature>
<name>A0ABY6Q3T8_9GAMM</name>
<feature type="transmembrane region" description="Helical" evidence="5">
    <location>
        <begin position="275"/>
        <end position="301"/>
    </location>
</feature>
<dbReference type="InterPro" id="IPR002293">
    <property type="entry name" value="AA/rel_permease1"/>
</dbReference>
<evidence type="ECO:0000313" key="6">
    <source>
        <dbReference type="EMBL" id="UZP73540.1"/>
    </source>
</evidence>
<evidence type="ECO:0000256" key="2">
    <source>
        <dbReference type="ARBA" id="ARBA00022692"/>
    </source>
</evidence>
<dbReference type="PANTHER" id="PTHR11785:SF512">
    <property type="entry name" value="SOBREMESA, ISOFORM B"/>
    <property type="match status" value="1"/>
</dbReference>
<dbReference type="Pfam" id="PF13520">
    <property type="entry name" value="AA_permease_2"/>
    <property type="match status" value="1"/>
</dbReference>
<evidence type="ECO:0000313" key="7">
    <source>
        <dbReference type="Proteomes" id="UP001317963"/>
    </source>
</evidence>
<evidence type="ECO:0000256" key="4">
    <source>
        <dbReference type="ARBA" id="ARBA00023136"/>
    </source>
</evidence>
<keyword evidence="2 5" id="KW-0812">Transmembrane</keyword>
<feature type="transmembrane region" description="Helical" evidence="5">
    <location>
        <begin position="346"/>
        <end position="367"/>
    </location>
</feature>
<dbReference type="PIRSF" id="PIRSF006060">
    <property type="entry name" value="AA_transporter"/>
    <property type="match status" value="1"/>
</dbReference>
<sequence>MSQTGGYSVNVATAVVIANMVGTGVFTSLGFQLLAIESTGAIMWLWVLGGLCALCGALCYAELGAHHVGSGGEYHFLSELIHPYAGFLSGGVSATVGFAAPIALAALTFGAYLATAFPEAPPKVTASLLILAMVALHIRTYRESSRGQVLLTLLKLALIILFIATAWLVGSQYPQQLPLVSLLDVGEVATGAGAVALIYVTYAYSGWNAATYILGELEEPQRDLPRALVVGCAVVTLVYVMLNTVFLTSAPLGDLSGEVEIAYIVAGEVLGSGGAFVVSLLLSGILISTVSAMVMAGPRALQRLGEDYRGLRWLGAINSHGLPRNAIILMGVVALIFLWTSTFEQILLFAGLVMATNTLFTVMALFISRARRHDDAKSVFTIPFYPLPAIIFLTITGWTVLYTAVQYPIQLALTLALIALGYPFFRLLERQRGN</sequence>
<keyword evidence="3 5" id="KW-1133">Transmembrane helix</keyword>
<feature type="transmembrane region" description="Helical" evidence="5">
    <location>
        <begin position="227"/>
        <end position="247"/>
    </location>
</feature>
<evidence type="ECO:0000256" key="5">
    <source>
        <dbReference type="SAM" id="Phobius"/>
    </source>
</evidence>
<feature type="transmembrane region" description="Helical" evidence="5">
    <location>
        <begin position="150"/>
        <end position="169"/>
    </location>
</feature>
<dbReference type="PANTHER" id="PTHR11785">
    <property type="entry name" value="AMINO ACID TRANSPORTER"/>
    <property type="match status" value="1"/>
</dbReference>
<accession>A0ABY6Q3T8</accession>
<organism evidence="6 7">
    <name type="scientific">Candidatus Paraluminiphilus aquimaris</name>
    <dbReference type="NCBI Taxonomy" id="2518994"/>
    <lineage>
        <taxon>Bacteria</taxon>
        <taxon>Pseudomonadati</taxon>
        <taxon>Pseudomonadota</taxon>
        <taxon>Gammaproteobacteria</taxon>
        <taxon>Cellvibrionales</taxon>
        <taxon>Halieaceae</taxon>
        <taxon>Candidatus Paraluminiphilus</taxon>
    </lineage>
</organism>
<dbReference type="Gene3D" id="1.20.1740.10">
    <property type="entry name" value="Amino acid/polyamine transporter I"/>
    <property type="match status" value="1"/>
</dbReference>
<gene>
    <name evidence="6" type="ORF">E0F26_01790</name>
</gene>
<feature type="transmembrane region" description="Helical" evidence="5">
    <location>
        <begin position="322"/>
        <end position="340"/>
    </location>
</feature>
<dbReference type="InterPro" id="IPR050598">
    <property type="entry name" value="AminoAcid_Transporter"/>
</dbReference>
<feature type="transmembrane region" description="Helical" evidence="5">
    <location>
        <begin position="379"/>
        <end position="401"/>
    </location>
</feature>
<comment type="subcellular location">
    <subcellularLocation>
        <location evidence="1">Membrane</location>
        <topology evidence="1">Multi-pass membrane protein</topology>
    </subcellularLocation>
</comment>
<proteinExistence type="predicted"/>
<feature type="transmembrane region" description="Helical" evidence="5">
    <location>
        <begin position="120"/>
        <end position="138"/>
    </location>
</feature>
<evidence type="ECO:0000256" key="1">
    <source>
        <dbReference type="ARBA" id="ARBA00004141"/>
    </source>
</evidence>
<keyword evidence="4 5" id="KW-0472">Membrane</keyword>
<feature type="transmembrane region" description="Helical" evidence="5">
    <location>
        <begin position="407"/>
        <end position="425"/>
    </location>
</feature>
<keyword evidence="7" id="KW-1185">Reference proteome</keyword>
<feature type="transmembrane region" description="Helical" evidence="5">
    <location>
        <begin position="84"/>
        <end position="114"/>
    </location>
</feature>
<feature type="transmembrane region" description="Helical" evidence="5">
    <location>
        <begin position="189"/>
        <end position="215"/>
    </location>
</feature>
<protein>
    <submittedName>
        <fullName evidence="6">APC family permease</fullName>
    </submittedName>
</protein>